<organism evidence="1 2">
    <name type="scientific">Faecalicatena fissicatena</name>
    <dbReference type="NCBI Taxonomy" id="290055"/>
    <lineage>
        <taxon>Bacteria</taxon>
        <taxon>Bacillati</taxon>
        <taxon>Bacillota</taxon>
        <taxon>Clostridia</taxon>
        <taxon>Lachnospirales</taxon>
        <taxon>Lachnospiraceae</taxon>
        <taxon>Faecalicatena</taxon>
    </lineage>
</organism>
<comment type="caution">
    <text evidence="1">The sequence shown here is derived from an EMBL/GenBank/DDBJ whole genome shotgun (WGS) entry which is preliminary data.</text>
</comment>
<protein>
    <submittedName>
        <fullName evidence="1">DUF3781 domain-containing protein</fullName>
    </submittedName>
</protein>
<evidence type="ECO:0000313" key="2">
    <source>
        <dbReference type="Proteomes" id="UP000716906"/>
    </source>
</evidence>
<accession>A0ABS2E9A6</accession>
<gene>
    <name evidence="1" type="ORF">H7U36_08850</name>
</gene>
<evidence type="ECO:0000313" key="1">
    <source>
        <dbReference type="EMBL" id="MBM6738203.1"/>
    </source>
</evidence>
<sequence length="75" mass="8640">MLPDLCGRTEVSPSKDYQVDRTIKTNCVVDWCTEKISSDDALITRRGKNWYVQADHCIITVNAHSYTIITAHRER</sequence>
<reference evidence="1 2" key="1">
    <citation type="journal article" date="2021" name="Sci. Rep.">
        <title>The distribution of antibiotic resistance genes in chicken gut microbiota commensals.</title>
        <authorList>
            <person name="Juricova H."/>
            <person name="Matiasovicova J."/>
            <person name="Kubasova T."/>
            <person name="Cejkova D."/>
            <person name="Rychlik I."/>
        </authorList>
    </citation>
    <scope>NUCLEOTIDE SEQUENCE [LARGE SCALE GENOMIC DNA]</scope>
    <source>
        <strain evidence="1 2">An773</strain>
    </source>
</reference>
<name>A0ABS2E9A6_9FIRM</name>
<keyword evidence="2" id="KW-1185">Reference proteome</keyword>
<dbReference type="EMBL" id="JACLYY010000007">
    <property type="protein sequence ID" value="MBM6738203.1"/>
    <property type="molecule type" value="Genomic_DNA"/>
</dbReference>
<dbReference type="Proteomes" id="UP000716906">
    <property type="component" value="Unassembled WGS sequence"/>
</dbReference>
<dbReference type="InterPro" id="IPR024229">
    <property type="entry name" value="DUF3781"/>
</dbReference>
<dbReference type="Pfam" id="PF12636">
    <property type="entry name" value="DUF3781"/>
    <property type="match status" value="1"/>
</dbReference>
<proteinExistence type="predicted"/>